<comment type="catalytic activity">
    <reaction evidence="9 10">
        <text>XTP + H2O = XMP + diphosphate + H(+)</text>
        <dbReference type="Rhea" id="RHEA:28610"/>
        <dbReference type="ChEBI" id="CHEBI:15377"/>
        <dbReference type="ChEBI" id="CHEBI:15378"/>
        <dbReference type="ChEBI" id="CHEBI:33019"/>
        <dbReference type="ChEBI" id="CHEBI:57464"/>
        <dbReference type="ChEBI" id="CHEBI:61314"/>
        <dbReference type="EC" id="3.6.1.66"/>
    </reaction>
</comment>
<evidence type="ECO:0000256" key="4">
    <source>
        <dbReference type="ARBA" id="ARBA00022741"/>
    </source>
</evidence>
<evidence type="ECO:0000256" key="3">
    <source>
        <dbReference type="ARBA" id="ARBA00022723"/>
    </source>
</evidence>
<feature type="active site" description="Proton acceptor" evidence="10">
    <location>
        <position position="89"/>
    </location>
</feature>
<evidence type="ECO:0000256" key="10">
    <source>
        <dbReference type="HAMAP-Rule" id="MF_01405"/>
    </source>
</evidence>
<dbReference type="Proteomes" id="UP000028880">
    <property type="component" value="Unassembled WGS sequence"/>
</dbReference>
<reference evidence="11" key="1">
    <citation type="journal article" date="2014" name="Genome Announc.">
        <title>Draft Genome Sequence of Mycobacterium triplex DSM 44626.</title>
        <authorList>
            <person name="Sassi M."/>
            <person name="Croce O."/>
            <person name="Robert C."/>
            <person name="Raoult D."/>
            <person name="Drancourt M."/>
        </authorList>
    </citation>
    <scope>NUCLEOTIDE SEQUENCE [LARGE SCALE GENOMIC DNA]</scope>
    <source>
        <strain evidence="11">DSM 44626</strain>
    </source>
</reference>
<keyword evidence="5 10" id="KW-0378">Hydrolase</keyword>
<organism evidence="11">
    <name type="scientific">Mycobacterium triplex</name>
    <dbReference type="NCBI Taxonomy" id="47839"/>
    <lineage>
        <taxon>Bacteria</taxon>
        <taxon>Bacillati</taxon>
        <taxon>Actinomycetota</taxon>
        <taxon>Actinomycetes</taxon>
        <taxon>Mycobacteriales</taxon>
        <taxon>Mycobacteriaceae</taxon>
        <taxon>Mycobacterium</taxon>
        <taxon>Mycobacterium simiae complex</taxon>
    </lineage>
</organism>
<comment type="catalytic activity">
    <reaction evidence="10">
        <text>ITP + H2O = IMP + diphosphate + H(+)</text>
        <dbReference type="Rhea" id="RHEA:29399"/>
        <dbReference type="ChEBI" id="CHEBI:15377"/>
        <dbReference type="ChEBI" id="CHEBI:15378"/>
        <dbReference type="ChEBI" id="CHEBI:33019"/>
        <dbReference type="ChEBI" id="CHEBI:58053"/>
        <dbReference type="ChEBI" id="CHEBI:61402"/>
        <dbReference type="EC" id="3.6.1.66"/>
    </reaction>
</comment>
<evidence type="ECO:0000256" key="6">
    <source>
        <dbReference type="ARBA" id="ARBA00022842"/>
    </source>
</evidence>
<dbReference type="GO" id="GO:0009146">
    <property type="term" value="P:purine nucleoside triphosphate catabolic process"/>
    <property type="evidence" value="ECO:0007669"/>
    <property type="project" value="UniProtKB-UniRule"/>
</dbReference>
<keyword evidence="3 10" id="KW-0479">Metal-binding</keyword>
<dbReference type="EMBL" id="HG964446">
    <property type="protein sequence ID" value="CDO89898.1"/>
    <property type="molecule type" value="Genomic_DNA"/>
</dbReference>
<name>A0A024K314_9MYCO</name>
<dbReference type="PANTHER" id="PTHR11067">
    <property type="entry name" value="INOSINE TRIPHOSPHATE PYROPHOSPHATASE/HAM1 PROTEIN"/>
    <property type="match status" value="1"/>
</dbReference>
<dbReference type="Pfam" id="PF01725">
    <property type="entry name" value="Ham1p_like"/>
    <property type="match status" value="1"/>
</dbReference>
<gene>
    <name evidence="11" type="ORF">BN973_04285</name>
</gene>
<evidence type="ECO:0000256" key="2">
    <source>
        <dbReference type="ARBA" id="ARBA00011738"/>
    </source>
</evidence>
<dbReference type="AlphaFoldDB" id="A0A024K314"/>
<feature type="binding site" evidence="10">
    <location>
        <begin position="171"/>
        <end position="174"/>
    </location>
    <ligand>
        <name>substrate</name>
    </ligand>
</feature>
<dbReference type="GO" id="GO:0000166">
    <property type="term" value="F:nucleotide binding"/>
    <property type="evidence" value="ECO:0007669"/>
    <property type="project" value="UniProtKB-KW"/>
</dbReference>
<dbReference type="InterPro" id="IPR002637">
    <property type="entry name" value="RdgB/HAM1"/>
</dbReference>
<comment type="similarity">
    <text evidence="1 10">Belongs to the HAM1 NTPase family.</text>
</comment>
<dbReference type="SUPFAM" id="SSF52972">
    <property type="entry name" value="ITPase-like"/>
    <property type="match status" value="1"/>
</dbReference>
<dbReference type="STRING" id="47839.BN973_04285"/>
<keyword evidence="4 10" id="KW-0547">Nucleotide-binding</keyword>
<feature type="binding site" evidence="10">
    <location>
        <begin position="24"/>
        <end position="29"/>
    </location>
    <ligand>
        <name>substrate</name>
    </ligand>
</feature>
<comment type="caution">
    <text evidence="10">Lacks conserved residue(s) required for the propagation of feature annotation.</text>
</comment>
<evidence type="ECO:0000256" key="7">
    <source>
        <dbReference type="ARBA" id="ARBA00023080"/>
    </source>
</evidence>
<evidence type="ECO:0000256" key="9">
    <source>
        <dbReference type="ARBA" id="ARBA00052017"/>
    </source>
</evidence>
<keyword evidence="7 10" id="KW-0546">Nucleotide metabolism</keyword>
<feature type="binding site" evidence="10">
    <location>
        <position position="90"/>
    </location>
    <ligand>
        <name>substrate</name>
    </ligand>
</feature>
<dbReference type="PANTHER" id="PTHR11067:SF9">
    <property type="entry name" value="INOSINE TRIPHOSPHATE PYROPHOSPHATASE"/>
    <property type="match status" value="1"/>
</dbReference>
<proteinExistence type="inferred from homology"/>
<protein>
    <recommendedName>
        <fullName evidence="10">dITP/XTP pyrophosphatase</fullName>
        <ecNumber evidence="10">3.6.1.66</ecNumber>
    </recommendedName>
    <alternativeName>
        <fullName evidence="10">Non-canonical purine NTP pyrophosphatase</fullName>
    </alternativeName>
    <alternativeName>
        <fullName evidence="10">Non-standard purine NTP pyrophosphatase</fullName>
    </alternativeName>
    <alternativeName>
        <fullName evidence="10">Nucleoside-triphosphate diphosphatase</fullName>
    </alternativeName>
    <alternativeName>
        <fullName evidence="10">Nucleoside-triphosphate pyrophosphatase</fullName>
        <shortName evidence="10">NTPase</shortName>
    </alternativeName>
</protein>
<reference evidence="11" key="2">
    <citation type="submission" date="2014-04" db="EMBL/GenBank/DDBJ databases">
        <authorList>
            <person name="Urmite Genomes U."/>
        </authorList>
    </citation>
    <scope>NUCLEOTIDE SEQUENCE</scope>
    <source>
        <strain evidence="11">DSM 44626</strain>
    </source>
</reference>
<dbReference type="GO" id="GO:0009117">
    <property type="term" value="P:nucleotide metabolic process"/>
    <property type="evidence" value="ECO:0007669"/>
    <property type="project" value="UniProtKB-KW"/>
</dbReference>
<dbReference type="GO" id="GO:0036222">
    <property type="term" value="F:XTP diphosphatase activity"/>
    <property type="evidence" value="ECO:0007669"/>
    <property type="project" value="UniProtKB-UniRule"/>
</dbReference>
<comment type="function">
    <text evidence="10">Pyrophosphatase that catalyzes the hydrolysis of nucleoside triphosphates to their monophosphate derivatives, with a high preference for the non-canonical purine nucleotides XTP (xanthosine triphosphate), dITP (deoxyinosine triphosphate) and ITP. Seems to function as a house-cleaning enzyme that removes non-canonical purine nucleotides from the nucleotide pool, thus preventing their incorporation into DNA/RNA and avoiding chromosomal lesions.</text>
</comment>
<feature type="binding site" evidence="10">
    <location>
        <position position="89"/>
    </location>
    <ligand>
        <name>Mg(2+)</name>
        <dbReference type="ChEBI" id="CHEBI:18420"/>
    </ligand>
</feature>
<dbReference type="eggNOG" id="COG0127">
    <property type="taxonomic scope" value="Bacteria"/>
</dbReference>
<dbReference type="FunFam" id="3.90.950.10:FF:000001">
    <property type="entry name" value="dITP/XTP pyrophosphatase"/>
    <property type="match status" value="1"/>
</dbReference>
<dbReference type="GO" id="GO:0035870">
    <property type="term" value="F:dITP diphosphatase activity"/>
    <property type="evidence" value="ECO:0007669"/>
    <property type="project" value="UniProtKB-UniRule"/>
</dbReference>
<feature type="binding site" evidence="10">
    <location>
        <position position="197"/>
    </location>
    <ligand>
        <name>substrate</name>
    </ligand>
</feature>
<dbReference type="CDD" id="cd00515">
    <property type="entry name" value="HAM1"/>
    <property type="match status" value="1"/>
</dbReference>
<keyword evidence="6 10" id="KW-0460">Magnesium</keyword>
<evidence type="ECO:0000256" key="8">
    <source>
        <dbReference type="ARBA" id="ARBA00051875"/>
    </source>
</evidence>
<dbReference type="EC" id="3.6.1.66" evidence="10"/>
<evidence type="ECO:0000256" key="1">
    <source>
        <dbReference type="ARBA" id="ARBA00008023"/>
    </source>
</evidence>
<comment type="cofactor">
    <cofactor evidence="10">
        <name>Mg(2+)</name>
        <dbReference type="ChEBI" id="CHEBI:18420"/>
    </cofactor>
    <text evidence="10">Binds 1 Mg(2+) ion per subunit.</text>
</comment>
<dbReference type="HAMAP" id="MF_01405">
    <property type="entry name" value="Non_canon_purine_NTPase"/>
    <property type="match status" value="1"/>
</dbReference>
<accession>A0A024K314</accession>
<dbReference type="GO" id="GO:0036220">
    <property type="term" value="F:ITP diphosphatase activity"/>
    <property type="evidence" value="ECO:0007669"/>
    <property type="project" value="UniProtKB-UniRule"/>
</dbReference>
<dbReference type="GO" id="GO:0005829">
    <property type="term" value="C:cytosol"/>
    <property type="evidence" value="ECO:0007669"/>
    <property type="project" value="TreeGrafter"/>
</dbReference>
<evidence type="ECO:0000313" key="11">
    <source>
        <dbReference type="EMBL" id="CDO89898.1"/>
    </source>
</evidence>
<dbReference type="GO" id="GO:0017111">
    <property type="term" value="F:ribonucleoside triphosphate phosphatase activity"/>
    <property type="evidence" value="ECO:0007669"/>
    <property type="project" value="InterPro"/>
</dbReference>
<dbReference type="InterPro" id="IPR020922">
    <property type="entry name" value="dITP/XTP_pyrophosphatase"/>
</dbReference>
<feature type="binding site" evidence="10">
    <location>
        <begin position="202"/>
        <end position="203"/>
    </location>
    <ligand>
        <name>substrate</name>
    </ligand>
</feature>
<dbReference type="GO" id="GO:0046872">
    <property type="term" value="F:metal ion binding"/>
    <property type="evidence" value="ECO:0007669"/>
    <property type="project" value="UniProtKB-KW"/>
</dbReference>
<dbReference type="Gene3D" id="3.90.950.10">
    <property type="match status" value="1"/>
</dbReference>
<sequence>MPDGDDPLRPASPPLRSSRLLVASRNAKKLAELRRVLDGAGLSALTLLSLNDVAPFHEAPETGASFEDNALAKARDAFAATGLATVADDSGLEVAALNGMPGVLSARWAGTHGDDAGNTALLLAQLRDVPDERRAAAFVSACALVSGSGEVVVRGEWQGTIAREPRGAGGFGYDPVFVPDGPEFGARTAAQLSPAEKDAASHRGRALALLLPALRELG</sequence>
<comment type="catalytic activity">
    <reaction evidence="8 10">
        <text>dITP + H2O = dIMP + diphosphate + H(+)</text>
        <dbReference type="Rhea" id="RHEA:28342"/>
        <dbReference type="ChEBI" id="CHEBI:15377"/>
        <dbReference type="ChEBI" id="CHEBI:15378"/>
        <dbReference type="ChEBI" id="CHEBI:33019"/>
        <dbReference type="ChEBI" id="CHEBI:61194"/>
        <dbReference type="ChEBI" id="CHEBI:61382"/>
        <dbReference type="EC" id="3.6.1.66"/>
    </reaction>
</comment>
<comment type="subunit">
    <text evidence="2 10">Homodimer.</text>
</comment>
<dbReference type="HOGENOM" id="CLU_082080_0_1_11"/>
<evidence type="ECO:0000256" key="5">
    <source>
        <dbReference type="ARBA" id="ARBA00022801"/>
    </source>
</evidence>
<dbReference type="InterPro" id="IPR029001">
    <property type="entry name" value="ITPase-like_fam"/>
</dbReference>